<evidence type="ECO:0000256" key="14">
    <source>
        <dbReference type="ARBA" id="ARBA00052219"/>
    </source>
</evidence>
<evidence type="ECO:0000256" key="9">
    <source>
        <dbReference type="ARBA" id="ARBA00022857"/>
    </source>
</evidence>
<proteinExistence type="inferred from homology"/>
<accession>A0A1I4X9P1</accession>
<comment type="cofactor">
    <cofactor evidence="2">
        <name>[4Fe-4S] cluster</name>
        <dbReference type="ChEBI" id="CHEBI:49883"/>
    </cofactor>
</comment>
<evidence type="ECO:0000313" key="20">
    <source>
        <dbReference type="Proteomes" id="UP000199149"/>
    </source>
</evidence>
<comment type="catalytic activity">
    <reaction evidence="14">
        <text>hydrogen sulfide + 3 NADP(+) + 3 H2O = sulfite + 3 NADPH + 4 H(+)</text>
        <dbReference type="Rhea" id="RHEA:13801"/>
        <dbReference type="ChEBI" id="CHEBI:15377"/>
        <dbReference type="ChEBI" id="CHEBI:15378"/>
        <dbReference type="ChEBI" id="CHEBI:17359"/>
        <dbReference type="ChEBI" id="CHEBI:29919"/>
        <dbReference type="ChEBI" id="CHEBI:57783"/>
        <dbReference type="ChEBI" id="CHEBI:58349"/>
        <dbReference type="EC" id="1.8.1.2"/>
    </reaction>
</comment>
<dbReference type="GO" id="GO:0004783">
    <property type="term" value="F:sulfite reductase (NADPH) activity"/>
    <property type="evidence" value="ECO:0007669"/>
    <property type="project" value="UniProtKB-EC"/>
</dbReference>
<evidence type="ECO:0000256" key="4">
    <source>
        <dbReference type="ARBA" id="ARBA00010429"/>
    </source>
</evidence>
<evidence type="ECO:0000256" key="13">
    <source>
        <dbReference type="ARBA" id="ARBA00023192"/>
    </source>
</evidence>
<dbReference type="OrthoDB" id="9803707at2"/>
<keyword evidence="13" id="KW-0028">Amino-acid biosynthesis</keyword>
<dbReference type="STRING" id="684065.SAMN05421738_108147"/>
<dbReference type="NCBIfam" id="NF010029">
    <property type="entry name" value="PRK13504.1"/>
    <property type="match status" value="1"/>
</dbReference>
<evidence type="ECO:0000256" key="8">
    <source>
        <dbReference type="ARBA" id="ARBA00022723"/>
    </source>
</evidence>
<evidence type="ECO:0000256" key="12">
    <source>
        <dbReference type="ARBA" id="ARBA00023014"/>
    </source>
</evidence>
<dbReference type="AlphaFoldDB" id="A0A1I4X9P1"/>
<dbReference type="InterPro" id="IPR006067">
    <property type="entry name" value="NO2/SO3_Rdtase_4Fe4S_dom"/>
</dbReference>
<organism evidence="19 20">
    <name type="scientific">Algoriella xinjiangensis</name>
    <dbReference type="NCBI Taxonomy" id="684065"/>
    <lineage>
        <taxon>Bacteria</taxon>
        <taxon>Pseudomonadati</taxon>
        <taxon>Bacteroidota</taxon>
        <taxon>Flavobacteriia</taxon>
        <taxon>Flavobacteriales</taxon>
        <taxon>Weeksellaceae</taxon>
        <taxon>Algoriella</taxon>
    </lineage>
</organism>
<dbReference type="EMBL" id="FOUZ01000008">
    <property type="protein sequence ID" value="SFN22203.1"/>
    <property type="molecule type" value="Genomic_DNA"/>
</dbReference>
<evidence type="ECO:0000259" key="17">
    <source>
        <dbReference type="Pfam" id="PF01077"/>
    </source>
</evidence>
<name>A0A1I4X9P1_9FLAO</name>
<keyword evidence="8" id="KW-0479">Metal-binding</keyword>
<dbReference type="GO" id="GO:0019344">
    <property type="term" value="P:cysteine biosynthetic process"/>
    <property type="evidence" value="ECO:0007669"/>
    <property type="project" value="UniProtKB-KW"/>
</dbReference>
<evidence type="ECO:0000256" key="11">
    <source>
        <dbReference type="ARBA" id="ARBA00023004"/>
    </source>
</evidence>
<dbReference type="Gene3D" id="3.30.413.10">
    <property type="entry name" value="Sulfite Reductase Hemoprotein, domain 1"/>
    <property type="match status" value="2"/>
</dbReference>
<dbReference type="GO" id="GO:0046872">
    <property type="term" value="F:metal ion binding"/>
    <property type="evidence" value="ECO:0007669"/>
    <property type="project" value="UniProtKB-KW"/>
</dbReference>
<keyword evidence="7" id="KW-0349">Heme</keyword>
<evidence type="ECO:0000313" key="19">
    <source>
        <dbReference type="EMBL" id="SFN22203.1"/>
    </source>
</evidence>
<dbReference type="GO" id="GO:0051539">
    <property type="term" value="F:4 iron, 4 sulfur cluster binding"/>
    <property type="evidence" value="ECO:0007669"/>
    <property type="project" value="UniProtKB-KW"/>
</dbReference>
<evidence type="ECO:0000256" key="15">
    <source>
        <dbReference type="ARBA" id="ARBA00057160"/>
    </source>
</evidence>
<keyword evidence="9" id="KW-0521">NADP</keyword>
<dbReference type="RefSeq" id="WP_092908383.1">
    <property type="nucleotide sequence ID" value="NZ_FOUZ01000008.1"/>
</dbReference>
<keyword evidence="20" id="KW-1185">Reference proteome</keyword>
<keyword evidence="13" id="KW-0198">Cysteine biosynthesis</keyword>
<evidence type="ECO:0000259" key="18">
    <source>
        <dbReference type="Pfam" id="PF03460"/>
    </source>
</evidence>
<dbReference type="PROSITE" id="PS00365">
    <property type="entry name" value="NIR_SIR"/>
    <property type="match status" value="1"/>
</dbReference>
<evidence type="ECO:0000256" key="7">
    <source>
        <dbReference type="ARBA" id="ARBA00022617"/>
    </source>
</evidence>
<feature type="domain" description="Nitrite/sulphite reductase 4Fe-4S" evidence="17">
    <location>
        <begin position="166"/>
        <end position="324"/>
    </location>
</feature>
<keyword evidence="10" id="KW-0560">Oxidoreductase</keyword>
<keyword evidence="6" id="KW-0004">4Fe-4S</keyword>
<keyword evidence="12" id="KW-0411">Iron-sulfur</keyword>
<comment type="function">
    <text evidence="15">Component of the sulfite reductase complex that catalyzes the 6-electron reduction of sulfite to sulfide. This is one of several activities required for the biosynthesis of L-cysteine from sulfate.</text>
</comment>
<sequence length="550" mass="62820">MSTEKQSPIEGIKIKSDGLRGTLKESITLDNHTGNVRPDDEALVKFHGMYVQDDRDRREERAQKKLDKLYSFMIRLRIPGGIIDADKWLAIHETSEEYGTGILKITTRQTIQLHGILKHELRPTLQSFDKAKLDSIAACGDVNRNVIVSSHPLVSPIHQSIHAYADKLSKHLLPKTQAYYEIFVDNEKIYERETEKDDLYEDRYLPRKFKIAIAIPPTNDVDVFANDLGLIAIIENDKLIGFNVAIGGGLSTTHGNPNTYSRLASEIGFVDSEEKVLKLAYEVLTIQRDYGNRGDRKLARLKYTVDKLTVDGFKAELEKRIGFKLEPSKAYQFTERSDNYYWHQVHNGSWYYTLFVENGAVKPNQKAFLHELALLRINNFIFTANQNLLLGEISSENKQIVENLLQKHQINDDISELRKNSMACVALPTCPLALAEAQRYLPELVTKIEPLLAKHNLQNDDITIRMTGCPNGCGRSYVSEIGFVGTAAGQYNLMLGGDRYGVRLNKIYKEKLYENEILEELDLVFDNYIKERIPYETLGDYTNRKYFTAN</sequence>
<evidence type="ECO:0000256" key="3">
    <source>
        <dbReference type="ARBA" id="ARBA00004774"/>
    </source>
</evidence>
<dbReference type="PRINTS" id="PR00397">
    <property type="entry name" value="SIROHAEM"/>
</dbReference>
<dbReference type="SUPFAM" id="SSF55124">
    <property type="entry name" value="Nitrite/Sulfite reductase N-terminal domain-like"/>
    <property type="match status" value="2"/>
</dbReference>
<dbReference type="InterPro" id="IPR006066">
    <property type="entry name" value="NO2/SO3_Rdtase_FeS/sirohaem_BS"/>
</dbReference>
<evidence type="ECO:0000256" key="1">
    <source>
        <dbReference type="ARBA" id="ARBA00001929"/>
    </source>
</evidence>
<dbReference type="GO" id="GO:0000103">
    <property type="term" value="P:sulfate assimilation"/>
    <property type="evidence" value="ECO:0007669"/>
    <property type="project" value="TreeGrafter"/>
</dbReference>
<protein>
    <recommendedName>
        <fullName evidence="5">assimilatory sulfite reductase (NADPH)</fullName>
        <ecNumber evidence="5">1.8.1.2</ecNumber>
    </recommendedName>
</protein>
<dbReference type="Pfam" id="PF03460">
    <property type="entry name" value="NIR_SIR_ferr"/>
    <property type="match status" value="1"/>
</dbReference>
<dbReference type="FunFam" id="3.30.413.10:FF:000003">
    <property type="entry name" value="Sulfite reductase [NADPH] hemoprotein beta-component"/>
    <property type="match status" value="1"/>
</dbReference>
<feature type="domain" description="Nitrite/Sulfite reductase ferredoxin-like" evidence="18">
    <location>
        <begin position="70"/>
        <end position="127"/>
    </location>
</feature>
<gene>
    <name evidence="19" type="ORF">SAMN05421738_108147</name>
</gene>
<dbReference type="InterPro" id="IPR045169">
    <property type="entry name" value="NO2/SO3_Rdtase_4Fe4S_prot"/>
</dbReference>
<comment type="subunit">
    <text evidence="16">Alpha(8)-beta(8). The alpha component is a flavoprotein, the beta component is a hemoprotein.</text>
</comment>
<dbReference type="PANTHER" id="PTHR11493:SF47">
    <property type="entry name" value="SULFITE REDUCTASE [NADPH] SUBUNIT BETA"/>
    <property type="match status" value="1"/>
</dbReference>
<evidence type="ECO:0000256" key="16">
    <source>
        <dbReference type="ARBA" id="ARBA00062253"/>
    </source>
</evidence>
<evidence type="ECO:0000256" key="5">
    <source>
        <dbReference type="ARBA" id="ARBA00012604"/>
    </source>
</evidence>
<reference evidence="20" key="1">
    <citation type="submission" date="2016-10" db="EMBL/GenBank/DDBJ databases">
        <authorList>
            <person name="Varghese N."/>
            <person name="Submissions S."/>
        </authorList>
    </citation>
    <scope>NUCLEOTIDE SEQUENCE [LARGE SCALE GENOMIC DNA]</scope>
    <source>
        <strain evidence="20">XJ109</strain>
    </source>
</reference>
<dbReference type="GO" id="GO:0050311">
    <property type="term" value="F:sulfite reductase (ferredoxin) activity"/>
    <property type="evidence" value="ECO:0007669"/>
    <property type="project" value="TreeGrafter"/>
</dbReference>
<dbReference type="PANTHER" id="PTHR11493">
    <property type="entry name" value="SULFITE REDUCTASE [NADPH] SUBUNIT BETA-RELATED"/>
    <property type="match status" value="1"/>
</dbReference>
<dbReference type="EC" id="1.8.1.2" evidence="5"/>
<comment type="cofactor">
    <cofactor evidence="1">
        <name>siroheme</name>
        <dbReference type="ChEBI" id="CHEBI:60052"/>
    </cofactor>
</comment>
<dbReference type="SUPFAM" id="SSF56014">
    <property type="entry name" value="Nitrite and sulphite reductase 4Fe-4S domain-like"/>
    <property type="match status" value="2"/>
</dbReference>
<dbReference type="InterPro" id="IPR045854">
    <property type="entry name" value="NO2/SO3_Rdtase_4Fe4S_sf"/>
</dbReference>
<dbReference type="Pfam" id="PF01077">
    <property type="entry name" value="NIR_SIR"/>
    <property type="match status" value="1"/>
</dbReference>
<keyword evidence="11" id="KW-0408">Iron</keyword>
<comment type="pathway">
    <text evidence="3">Sulfur metabolism; hydrogen sulfide biosynthesis; hydrogen sulfide from sulfite (NADPH route): step 1/1.</text>
</comment>
<dbReference type="InterPro" id="IPR005117">
    <property type="entry name" value="NiRdtase/SiRdtase_haem-b_fer"/>
</dbReference>
<comment type="similarity">
    <text evidence="4">Belongs to the nitrite and sulfite reductase 4Fe-4S domain family.</text>
</comment>
<dbReference type="GO" id="GO:0009337">
    <property type="term" value="C:sulfite reductase complex (NADPH)"/>
    <property type="evidence" value="ECO:0007669"/>
    <property type="project" value="TreeGrafter"/>
</dbReference>
<evidence type="ECO:0000256" key="10">
    <source>
        <dbReference type="ARBA" id="ARBA00023002"/>
    </source>
</evidence>
<dbReference type="InterPro" id="IPR036136">
    <property type="entry name" value="Nit/Sulf_reduc_fer-like_dom_sf"/>
</dbReference>
<evidence type="ECO:0000256" key="6">
    <source>
        <dbReference type="ARBA" id="ARBA00022485"/>
    </source>
</evidence>
<dbReference type="GO" id="GO:0020037">
    <property type="term" value="F:heme binding"/>
    <property type="evidence" value="ECO:0007669"/>
    <property type="project" value="InterPro"/>
</dbReference>
<dbReference type="Proteomes" id="UP000199149">
    <property type="component" value="Unassembled WGS sequence"/>
</dbReference>
<evidence type="ECO:0000256" key="2">
    <source>
        <dbReference type="ARBA" id="ARBA00001966"/>
    </source>
</evidence>